<dbReference type="Gene3D" id="3.40.50.1820">
    <property type="entry name" value="alpha/beta hydrolase"/>
    <property type="match status" value="1"/>
</dbReference>
<keyword evidence="2" id="KW-1185">Reference proteome</keyword>
<name>A0ABY4FQB2_9MICO</name>
<protein>
    <submittedName>
        <fullName evidence="1">Alpha/beta hydrolase</fullName>
    </submittedName>
</protein>
<dbReference type="GO" id="GO:0016787">
    <property type="term" value="F:hydrolase activity"/>
    <property type="evidence" value="ECO:0007669"/>
    <property type="project" value="UniProtKB-KW"/>
</dbReference>
<dbReference type="SUPFAM" id="SSF53474">
    <property type="entry name" value="alpha/beta-Hydrolases"/>
    <property type="match status" value="1"/>
</dbReference>
<dbReference type="Proteomes" id="UP000831786">
    <property type="component" value="Chromosome"/>
</dbReference>
<accession>A0ABY4FQB2</accession>
<keyword evidence="1" id="KW-0378">Hydrolase</keyword>
<dbReference type="InterPro" id="IPR029058">
    <property type="entry name" value="AB_hydrolase_fold"/>
</dbReference>
<reference evidence="1 2" key="1">
    <citation type="submission" date="2022-04" db="EMBL/GenBank/DDBJ databases">
        <title>Leucobacter sp. isolated from rhizosphere of garlic.</title>
        <authorList>
            <person name="Won M."/>
            <person name="Lee C.-M."/>
            <person name="Woen H.-Y."/>
            <person name="Kwon S.-W."/>
        </authorList>
    </citation>
    <scope>NUCLEOTIDE SEQUENCE [LARGE SCALE GENOMIC DNA]</scope>
    <source>
        <strain evidence="1 2">H21R-40</strain>
    </source>
</reference>
<evidence type="ECO:0000313" key="1">
    <source>
        <dbReference type="EMBL" id="UOQ58465.1"/>
    </source>
</evidence>
<dbReference type="RefSeq" id="WP_244729504.1">
    <property type="nucleotide sequence ID" value="NZ_CP095045.1"/>
</dbReference>
<organism evidence="1 2">
    <name type="scientific">Leucobacter allii</name>
    <dbReference type="NCBI Taxonomy" id="2932247"/>
    <lineage>
        <taxon>Bacteria</taxon>
        <taxon>Bacillati</taxon>
        <taxon>Actinomycetota</taxon>
        <taxon>Actinomycetes</taxon>
        <taxon>Micrococcales</taxon>
        <taxon>Microbacteriaceae</taxon>
        <taxon>Leucobacter</taxon>
    </lineage>
</organism>
<evidence type="ECO:0000313" key="2">
    <source>
        <dbReference type="Proteomes" id="UP000831786"/>
    </source>
</evidence>
<sequence length="249" mass="26668">MHTLSSRRSDDGIVEHDIDPHGVPGLLCVPESASLRTPAPLILMGHPGGLRHMRPRLLLRARRAAADGFATAALELPGAGGRRPLVDVDRARRELRRRIEAGASIDDELVDRLIAPLVSRAVPEWRSALDAVLRLPEIADGPVGVSGGVTAIGVRMAAVDLRVAALGLFAGSYVPRATLAEARGITTPLHMLLQWDDAGNDRDLALELFDAFGSSEKTLQANLGGHTRVPAHAGEDAARFFQRHLARTV</sequence>
<gene>
    <name evidence="1" type="ORF">MUN78_06435</name>
</gene>
<dbReference type="EMBL" id="CP095045">
    <property type="protein sequence ID" value="UOQ58465.1"/>
    <property type="molecule type" value="Genomic_DNA"/>
</dbReference>
<proteinExistence type="predicted"/>